<feature type="transmembrane region" description="Helical" evidence="1">
    <location>
        <begin position="7"/>
        <end position="29"/>
    </location>
</feature>
<reference evidence="2" key="1">
    <citation type="submission" date="2023-03" db="EMBL/GenBank/DDBJ databases">
        <title>Andean soil-derived lignocellulolytic bacterial consortium as a source of novel taxa and putative plastic-active enzymes.</title>
        <authorList>
            <person name="Diaz-Garcia L."/>
            <person name="Chuvochina M."/>
            <person name="Feuerriegel G."/>
            <person name="Bunk B."/>
            <person name="Sproer C."/>
            <person name="Streit W.R."/>
            <person name="Rodriguez L.M."/>
            <person name="Overmann J."/>
            <person name="Jimenez D.J."/>
        </authorList>
    </citation>
    <scope>NUCLEOTIDE SEQUENCE</scope>
    <source>
        <strain evidence="2">MAG 3858</strain>
    </source>
</reference>
<proteinExistence type="predicted"/>
<evidence type="ECO:0000313" key="3">
    <source>
        <dbReference type="Proteomes" id="UP001214530"/>
    </source>
</evidence>
<evidence type="ECO:0000256" key="1">
    <source>
        <dbReference type="SAM" id="Phobius"/>
    </source>
</evidence>
<dbReference type="EMBL" id="CP119313">
    <property type="protein sequence ID" value="WEK19306.1"/>
    <property type="molecule type" value="Genomic_DNA"/>
</dbReference>
<keyword evidence="1" id="KW-0812">Transmembrane</keyword>
<keyword evidence="1" id="KW-0472">Membrane</keyword>
<organism evidence="2 3">
    <name type="scientific">Candidatus Pedobacter colombiensis</name>
    <dbReference type="NCBI Taxonomy" id="3121371"/>
    <lineage>
        <taxon>Bacteria</taxon>
        <taxon>Pseudomonadati</taxon>
        <taxon>Bacteroidota</taxon>
        <taxon>Sphingobacteriia</taxon>
        <taxon>Sphingobacteriales</taxon>
        <taxon>Sphingobacteriaceae</taxon>
        <taxon>Pedobacter</taxon>
    </lineage>
</organism>
<keyword evidence="1" id="KW-1133">Transmembrane helix</keyword>
<name>A0AAJ6B7A4_9SPHI</name>
<evidence type="ECO:0000313" key="2">
    <source>
        <dbReference type="EMBL" id="WEK19306.1"/>
    </source>
</evidence>
<accession>A0AAJ6B7A4</accession>
<dbReference type="Proteomes" id="UP001214530">
    <property type="component" value="Chromosome"/>
</dbReference>
<protein>
    <submittedName>
        <fullName evidence="2">Uncharacterized protein</fullName>
    </submittedName>
</protein>
<sequence length="56" mass="6392">MKNLAKVLLIVIGIFDAIHLVFLTCMPFVGFKVFFQGIFYGAIYNSRELADMALQY</sequence>
<dbReference type="AlphaFoldDB" id="A0AAJ6B7A4"/>
<gene>
    <name evidence="2" type="ORF">P0Y49_21250</name>
</gene>